<dbReference type="Gene3D" id="1.10.287.1130">
    <property type="entry name" value="CytochromE C oxidase copper chaperone"/>
    <property type="match status" value="1"/>
</dbReference>
<dbReference type="InterPro" id="IPR051040">
    <property type="entry name" value="COX23"/>
</dbReference>
<comment type="subcellular location">
    <subcellularLocation>
        <location evidence="2">Mitochondrion intermembrane space</location>
    </subcellularLocation>
</comment>
<dbReference type="Proteomes" id="UP000769528">
    <property type="component" value="Unassembled WGS sequence"/>
</dbReference>
<feature type="region of interest" description="Disordered" evidence="7">
    <location>
        <begin position="1"/>
        <end position="36"/>
    </location>
</feature>
<evidence type="ECO:0000313" key="9">
    <source>
        <dbReference type="Proteomes" id="UP000769528"/>
    </source>
</evidence>
<dbReference type="GO" id="GO:0005758">
    <property type="term" value="C:mitochondrial intermembrane space"/>
    <property type="evidence" value="ECO:0007669"/>
    <property type="project" value="UniProtKB-SubCell"/>
</dbReference>
<comment type="similarity">
    <text evidence="5">Belongs to the COX23 family.</text>
</comment>
<keyword evidence="4" id="KW-1015">Disulfide bond</keyword>
<name>A0A9P8PPR4_9ASCO</name>
<keyword evidence="9" id="KW-1185">Reference proteome</keyword>
<feature type="compositionally biased region" description="Polar residues" evidence="7">
    <location>
        <begin position="1"/>
        <end position="15"/>
    </location>
</feature>
<dbReference type="SUPFAM" id="SSF47072">
    <property type="entry name" value="Cysteine alpha-hairpin motif"/>
    <property type="match status" value="1"/>
</dbReference>
<evidence type="ECO:0000256" key="3">
    <source>
        <dbReference type="ARBA" id="ARBA00023128"/>
    </source>
</evidence>
<evidence type="ECO:0000256" key="2">
    <source>
        <dbReference type="ARBA" id="ARBA00004569"/>
    </source>
</evidence>
<dbReference type="PROSITE" id="PS51808">
    <property type="entry name" value="CHCH"/>
    <property type="match status" value="1"/>
</dbReference>
<evidence type="ECO:0000313" key="8">
    <source>
        <dbReference type="EMBL" id="KAH3676153.1"/>
    </source>
</evidence>
<dbReference type="EMBL" id="JAEUBF010000677">
    <property type="protein sequence ID" value="KAH3676153.1"/>
    <property type="molecule type" value="Genomic_DNA"/>
</dbReference>
<reference evidence="8" key="2">
    <citation type="submission" date="2021-01" db="EMBL/GenBank/DDBJ databases">
        <authorList>
            <person name="Schikora-Tamarit M.A."/>
        </authorList>
    </citation>
    <scope>NUCLEOTIDE SEQUENCE</scope>
    <source>
        <strain evidence="8">CBS6341</strain>
    </source>
</reference>
<protein>
    <recommendedName>
        <fullName evidence="6">Cytochrome c oxidase-assembly factor COX23, mitochondrial</fullName>
    </recommendedName>
</protein>
<gene>
    <name evidence="8" type="ORF">WICMUC_002175</name>
</gene>
<keyword evidence="3" id="KW-0496">Mitochondrion</keyword>
<evidence type="ECO:0000256" key="5">
    <source>
        <dbReference type="ARBA" id="ARBA00038264"/>
    </source>
</evidence>
<evidence type="ECO:0000256" key="7">
    <source>
        <dbReference type="SAM" id="MobiDB-lite"/>
    </source>
</evidence>
<accession>A0A9P8PPR4</accession>
<dbReference type="AlphaFoldDB" id="A0A9P8PPR4"/>
<dbReference type="OrthoDB" id="9971592at2759"/>
<sequence>MTAEGSNSSSIQNNDRSNDKNYKESAPDIASSKDEVNFTKGDAKDYKYYPDNPVSEYHKKNFAAKGPSRYYDPCQESANMSVKCLEMNNFDRDMCMEYFKAYRECKKEWLSQRRKDIRSGKGGWS</sequence>
<organism evidence="8 9">
    <name type="scientific">Wickerhamomyces mucosus</name>
    <dbReference type="NCBI Taxonomy" id="1378264"/>
    <lineage>
        <taxon>Eukaryota</taxon>
        <taxon>Fungi</taxon>
        <taxon>Dikarya</taxon>
        <taxon>Ascomycota</taxon>
        <taxon>Saccharomycotina</taxon>
        <taxon>Saccharomycetes</taxon>
        <taxon>Phaffomycetales</taxon>
        <taxon>Wickerhamomycetaceae</taxon>
        <taxon>Wickerhamomyces</taxon>
    </lineage>
</organism>
<dbReference type="PANTHER" id="PTHR46811:SF1">
    <property type="entry name" value="COILED-COIL-HELIX-COILED-COIL-HELIX DOMAIN-CONTAINING PROTEIN 7"/>
    <property type="match status" value="1"/>
</dbReference>
<evidence type="ECO:0000256" key="1">
    <source>
        <dbReference type="ARBA" id="ARBA00003875"/>
    </source>
</evidence>
<proteinExistence type="inferred from homology"/>
<evidence type="ECO:0000256" key="6">
    <source>
        <dbReference type="ARBA" id="ARBA00041104"/>
    </source>
</evidence>
<dbReference type="InterPro" id="IPR009069">
    <property type="entry name" value="Cys_alpha_HP_mot_SF"/>
</dbReference>
<dbReference type="PANTHER" id="PTHR46811">
    <property type="entry name" value="COILED-COIL-HELIX-COILED-COIL-HELIX DOMAIN-CONTAINING PROTEIN 7"/>
    <property type="match status" value="1"/>
</dbReference>
<feature type="compositionally biased region" description="Basic and acidic residues" evidence="7">
    <location>
        <begin position="16"/>
        <end position="36"/>
    </location>
</feature>
<evidence type="ECO:0000256" key="4">
    <source>
        <dbReference type="ARBA" id="ARBA00023157"/>
    </source>
</evidence>
<comment type="function">
    <text evidence="1">Required for the assembly of cytochrome c oxidase.</text>
</comment>
<dbReference type="GO" id="GO:0033108">
    <property type="term" value="P:mitochondrial respiratory chain complex assembly"/>
    <property type="evidence" value="ECO:0007669"/>
    <property type="project" value="TreeGrafter"/>
</dbReference>
<comment type="caution">
    <text evidence="8">The sequence shown here is derived from an EMBL/GenBank/DDBJ whole genome shotgun (WGS) entry which is preliminary data.</text>
</comment>
<reference evidence="8" key="1">
    <citation type="journal article" date="2021" name="Open Biol.">
        <title>Shared evolutionary footprints suggest mitochondrial oxidative damage underlies multiple complex I losses in fungi.</title>
        <authorList>
            <person name="Schikora-Tamarit M.A."/>
            <person name="Marcet-Houben M."/>
            <person name="Nosek J."/>
            <person name="Gabaldon T."/>
        </authorList>
    </citation>
    <scope>NUCLEOTIDE SEQUENCE</scope>
    <source>
        <strain evidence="8">CBS6341</strain>
    </source>
</reference>